<dbReference type="InterPro" id="IPR001761">
    <property type="entry name" value="Peripla_BP/Lac1_sug-bd_dom"/>
</dbReference>
<evidence type="ECO:0000313" key="7">
    <source>
        <dbReference type="EMBL" id="RGQ55926.1"/>
    </source>
</evidence>
<dbReference type="Proteomes" id="UP000285820">
    <property type="component" value="Unassembled WGS sequence"/>
</dbReference>
<dbReference type="PROSITE" id="PS50932">
    <property type="entry name" value="HTH_LACI_2"/>
    <property type="match status" value="1"/>
</dbReference>
<evidence type="ECO:0000256" key="2">
    <source>
        <dbReference type="ARBA" id="ARBA00023125"/>
    </source>
</evidence>
<gene>
    <name evidence="6" type="primary">malR</name>
    <name evidence="9" type="ORF">DW914_08630</name>
    <name evidence="8" type="ORF">DWY29_03440</name>
    <name evidence="7" type="ORF">DWY96_01015</name>
    <name evidence="6" type="ORF">ERS852444_02264</name>
</gene>
<dbReference type="GO" id="GO:0003700">
    <property type="term" value="F:DNA-binding transcription factor activity"/>
    <property type="evidence" value="ECO:0007669"/>
    <property type="project" value="TreeGrafter"/>
</dbReference>
<dbReference type="EMBL" id="QRTF01000001">
    <property type="protein sequence ID" value="RGQ55926.1"/>
    <property type="molecule type" value="Genomic_DNA"/>
</dbReference>
<evidence type="ECO:0000313" key="9">
    <source>
        <dbReference type="EMBL" id="RHA88726.1"/>
    </source>
</evidence>
<dbReference type="SUPFAM" id="SSF53822">
    <property type="entry name" value="Periplasmic binding protein-like I"/>
    <property type="match status" value="1"/>
</dbReference>
<name>A0A173UUL6_9FIRM</name>
<dbReference type="Proteomes" id="UP000283492">
    <property type="component" value="Unassembled WGS sequence"/>
</dbReference>
<evidence type="ECO:0000259" key="4">
    <source>
        <dbReference type="PROSITE" id="PS50932"/>
    </source>
</evidence>
<dbReference type="EMBL" id="CYXX01000017">
    <property type="protein sequence ID" value="CUN18026.1"/>
    <property type="molecule type" value="Genomic_DNA"/>
</dbReference>
<dbReference type="Pfam" id="PF00532">
    <property type="entry name" value="Peripla_BP_1"/>
    <property type="match status" value="1"/>
</dbReference>
<dbReference type="RefSeq" id="WP_055170065.1">
    <property type="nucleotide sequence ID" value="NZ_CABJFX010000013.1"/>
</dbReference>
<organism evidence="6 10">
    <name type="scientific">Roseburia inulinivorans</name>
    <dbReference type="NCBI Taxonomy" id="360807"/>
    <lineage>
        <taxon>Bacteria</taxon>
        <taxon>Bacillati</taxon>
        <taxon>Bacillota</taxon>
        <taxon>Clostridia</taxon>
        <taxon>Lachnospirales</taxon>
        <taxon>Lachnospiraceae</taxon>
        <taxon>Roseburia</taxon>
    </lineage>
</organism>
<dbReference type="InterPro" id="IPR000843">
    <property type="entry name" value="HTH_LacI"/>
</dbReference>
<feature type="domain" description="HTH lacI-type" evidence="4">
    <location>
        <begin position="6"/>
        <end position="60"/>
    </location>
</feature>
<evidence type="ECO:0000313" key="8">
    <source>
        <dbReference type="EMBL" id="RGR70324.1"/>
    </source>
</evidence>
<dbReference type="AlphaFoldDB" id="A0A173UUL6"/>
<keyword evidence="2" id="KW-0238">DNA-binding</keyword>
<dbReference type="GO" id="GO:0000976">
    <property type="term" value="F:transcription cis-regulatory region binding"/>
    <property type="evidence" value="ECO:0007669"/>
    <property type="project" value="TreeGrafter"/>
</dbReference>
<reference evidence="11 12" key="2">
    <citation type="submission" date="2018-08" db="EMBL/GenBank/DDBJ databases">
        <title>A genome reference for cultivated species of the human gut microbiota.</title>
        <authorList>
            <person name="Zou Y."/>
            <person name="Xue W."/>
            <person name="Luo G."/>
        </authorList>
    </citation>
    <scope>NUCLEOTIDE SEQUENCE [LARGE SCALE GENOMIC DNA]</scope>
    <source>
        <strain evidence="8 13">AF24-4</strain>
        <strain evidence="7 12">AF28-15</strain>
        <strain evidence="9 11">AM42-1AC</strain>
    </source>
</reference>
<protein>
    <submittedName>
        <fullName evidence="7">LacI family transcriptional regulator</fullName>
    </submittedName>
    <submittedName>
        <fullName evidence="6">Maltose operon transcriptional repressor</fullName>
    </submittedName>
</protein>
<dbReference type="CDD" id="cd06267">
    <property type="entry name" value="PBP1_LacI_sugar_binding-like"/>
    <property type="match status" value="1"/>
</dbReference>
<evidence type="ECO:0000313" key="11">
    <source>
        <dbReference type="Proteomes" id="UP000283492"/>
    </source>
</evidence>
<sequence>MKEKKVTIREVAELAGVSISSVSRYLADPKSIQPLAAYNIKNAINELQYEPNMFARNLKRGQTQIVGLIVPHMEYFFGKICHVVSDYFFERKYITYICESDSEREKELFYVQELLNQRAAGIIIAPSGQNTPYLQGVTKNYKNMIAIDRQEDIGCDMVLENHRDNAYHLISWLLKNKPCSRIMMLFGWSDSFNTRMCLAGANQALEEAGRDGSRVIKIFTARKIEVVMDALKQLNSVLEDGERPVIIGFGTDIVEYIAMGIHQLYPEWIGNVDIAGFAMGGTKEKLGMDCSLVVKNPETVAICAAELLSQKIMGEKEEKEPRKYDVKVKYEF</sequence>
<keyword evidence="3" id="KW-0804">Transcription</keyword>
<dbReference type="Pfam" id="PF00356">
    <property type="entry name" value="LacI"/>
    <property type="match status" value="1"/>
</dbReference>
<dbReference type="Gene3D" id="3.40.50.2300">
    <property type="match status" value="2"/>
</dbReference>
<dbReference type="Proteomes" id="UP000283738">
    <property type="component" value="Unassembled WGS sequence"/>
</dbReference>
<dbReference type="EMBL" id="QRUN01000003">
    <property type="protein sequence ID" value="RGR70324.1"/>
    <property type="molecule type" value="Genomic_DNA"/>
</dbReference>
<evidence type="ECO:0000313" key="13">
    <source>
        <dbReference type="Proteomes" id="UP000285820"/>
    </source>
</evidence>
<dbReference type="PROSITE" id="PS00356">
    <property type="entry name" value="HTH_LACI_1"/>
    <property type="match status" value="1"/>
</dbReference>
<evidence type="ECO:0000313" key="6">
    <source>
        <dbReference type="EMBL" id="CUN18026.1"/>
    </source>
</evidence>
<keyword evidence="1" id="KW-0805">Transcription regulation</keyword>
<feature type="domain" description="HTH cro/C1-type" evidence="5">
    <location>
        <begin position="2"/>
        <end position="54"/>
    </location>
</feature>
<dbReference type="EMBL" id="QSFX01000013">
    <property type="protein sequence ID" value="RHA88726.1"/>
    <property type="molecule type" value="Genomic_DNA"/>
</dbReference>
<dbReference type="InterPro" id="IPR010982">
    <property type="entry name" value="Lambda_DNA-bd_dom_sf"/>
</dbReference>
<reference evidence="6 10" key="1">
    <citation type="submission" date="2015-09" db="EMBL/GenBank/DDBJ databases">
        <authorList>
            <consortium name="Pathogen Informatics"/>
        </authorList>
    </citation>
    <scope>NUCLEOTIDE SEQUENCE [LARGE SCALE GENOMIC DNA]</scope>
    <source>
        <strain evidence="6 10">2789STDY5608887</strain>
    </source>
</reference>
<dbReference type="PROSITE" id="PS50943">
    <property type="entry name" value="HTH_CROC1"/>
    <property type="match status" value="1"/>
</dbReference>
<dbReference type="SUPFAM" id="SSF47413">
    <property type="entry name" value="lambda repressor-like DNA-binding domains"/>
    <property type="match status" value="1"/>
</dbReference>
<dbReference type="PANTHER" id="PTHR30146">
    <property type="entry name" value="LACI-RELATED TRANSCRIPTIONAL REPRESSOR"/>
    <property type="match status" value="1"/>
</dbReference>
<evidence type="ECO:0000313" key="12">
    <source>
        <dbReference type="Proteomes" id="UP000283738"/>
    </source>
</evidence>
<dbReference type="SMART" id="SM00354">
    <property type="entry name" value="HTH_LACI"/>
    <property type="match status" value="1"/>
</dbReference>
<dbReference type="Proteomes" id="UP000095453">
    <property type="component" value="Unassembled WGS sequence"/>
</dbReference>
<dbReference type="PANTHER" id="PTHR30146:SF109">
    <property type="entry name" value="HTH-TYPE TRANSCRIPTIONAL REGULATOR GALS"/>
    <property type="match status" value="1"/>
</dbReference>
<dbReference type="Gene3D" id="1.10.260.40">
    <property type="entry name" value="lambda repressor-like DNA-binding domains"/>
    <property type="match status" value="1"/>
</dbReference>
<accession>A0A173UUL6</accession>
<evidence type="ECO:0000256" key="1">
    <source>
        <dbReference type="ARBA" id="ARBA00023015"/>
    </source>
</evidence>
<proteinExistence type="predicted"/>
<evidence type="ECO:0000259" key="5">
    <source>
        <dbReference type="PROSITE" id="PS50943"/>
    </source>
</evidence>
<dbReference type="CDD" id="cd01392">
    <property type="entry name" value="HTH_LacI"/>
    <property type="match status" value="1"/>
</dbReference>
<dbReference type="InterPro" id="IPR028082">
    <property type="entry name" value="Peripla_BP_I"/>
</dbReference>
<evidence type="ECO:0000313" key="10">
    <source>
        <dbReference type="Proteomes" id="UP000095453"/>
    </source>
</evidence>
<evidence type="ECO:0000256" key="3">
    <source>
        <dbReference type="ARBA" id="ARBA00023163"/>
    </source>
</evidence>
<dbReference type="InterPro" id="IPR001387">
    <property type="entry name" value="Cro/C1-type_HTH"/>
</dbReference>